<sequence length="110" mass="12648">MSNVPQNMRQLRACLICCMVKNYDQFRRQGCDNCEDFLRLKGDPARIYDCTTSSFDGLMANMRPEQSWVAKYKGLHEYVKGVYAVNVTGRLSDEIADELESQGIRVISRE</sequence>
<name>A0A9N8ZB30_9GLOM</name>
<dbReference type="AlphaFoldDB" id="A0A9N8ZB30"/>
<dbReference type="SMART" id="SM01389">
    <property type="entry name" value="Spt4"/>
    <property type="match status" value="1"/>
</dbReference>
<comment type="similarity">
    <text evidence="2 6">Belongs to the SPT4 family.</text>
</comment>
<keyword evidence="5 6" id="KW-0539">Nucleus</keyword>
<evidence type="ECO:0000256" key="6">
    <source>
        <dbReference type="PIRNR" id="PIRNR025023"/>
    </source>
</evidence>
<dbReference type="GO" id="GO:0006355">
    <property type="term" value="P:regulation of DNA-templated transcription"/>
    <property type="evidence" value="ECO:0007669"/>
    <property type="project" value="InterPro"/>
</dbReference>
<evidence type="ECO:0000256" key="5">
    <source>
        <dbReference type="ARBA" id="ARBA00023242"/>
    </source>
</evidence>
<keyword evidence="9" id="KW-1185">Reference proteome</keyword>
<evidence type="ECO:0000256" key="2">
    <source>
        <dbReference type="ARBA" id="ARBA00010464"/>
    </source>
</evidence>
<comment type="caution">
    <text evidence="8">The sequence shown here is derived from an EMBL/GenBank/DDBJ whole genome shotgun (WGS) entry which is preliminary data.</text>
</comment>
<comment type="function">
    <text evidence="6">The SPT4-SPT5 complex mediates both activation and inhibition of transcription elongation, and plays a role in pre-mRNA processing. This complex seems to be important for the stability of the RNA polymerase II elongation machinery on the chromatin template but not for the inherent ability of this machinery to translocate down the gene.</text>
</comment>
<reference evidence="8" key="1">
    <citation type="submission" date="2021-06" db="EMBL/GenBank/DDBJ databases">
        <authorList>
            <person name="Kallberg Y."/>
            <person name="Tangrot J."/>
            <person name="Rosling A."/>
        </authorList>
    </citation>
    <scope>NUCLEOTIDE SEQUENCE</scope>
    <source>
        <strain evidence="8">MT106</strain>
    </source>
</reference>
<evidence type="ECO:0000256" key="1">
    <source>
        <dbReference type="ARBA" id="ARBA00004123"/>
    </source>
</evidence>
<dbReference type="EMBL" id="CAJVPL010000350">
    <property type="protein sequence ID" value="CAG8486517.1"/>
    <property type="molecule type" value="Genomic_DNA"/>
</dbReference>
<dbReference type="GO" id="GO:0032044">
    <property type="term" value="C:DSIF complex"/>
    <property type="evidence" value="ECO:0007669"/>
    <property type="project" value="TreeGrafter"/>
</dbReference>
<proteinExistence type="inferred from homology"/>
<organism evidence="8 9">
    <name type="scientific">Ambispora gerdemannii</name>
    <dbReference type="NCBI Taxonomy" id="144530"/>
    <lineage>
        <taxon>Eukaryota</taxon>
        <taxon>Fungi</taxon>
        <taxon>Fungi incertae sedis</taxon>
        <taxon>Mucoromycota</taxon>
        <taxon>Glomeromycotina</taxon>
        <taxon>Glomeromycetes</taxon>
        <taxon>Archaeosporales</taxon>
        <taxon>Ambisporaceae</taxon>
        <taxon>Ambispora</taxon>
    </lineage>
</organism>
<dbReference type="Pfam" id="PF06093">
    <property type="entry name" value="Spt4"/>
    <property type="match status" value="1"/>
</dbReference>
<dbReference type="SUPFAM" id="SSF63393">
    <property type="entry name" value="RNA polymerase subunits"/>
    <property type="match status" value="1"/>
</dbReference>
<feature type="domain" description="Spt4/RpoE2 zinc finger" evidence="7">
    <location>
        <begin position="11"/>
        <end position="88"/>
    </location>
</feature>
<dbReference type="InterPro" id="IPR038510">
    <property type="entry name" value="Spt4_sf"/>
</dbReference>
<dbReference type="PANTHER" id="PTHR12882:SF1">
    <property type="entry name" value="TRANSCRIPTION ELONGATION FACTOR SPT4"/>
    <property type="match status" value="1"/>
</dbReference>
<comment type="subcellular location">
    <subcellularLocation>
        <location evidence="1 6">Nucleus</location>
    </subcellularLocation>
</comment>
<dbReference type="InterPro" id="IPR029040">
    <property type="entry name" value="RPABC4/Spt4"/>
</dbReference>
<dbReference type="Proteomes" id="UP000789831">
    <property type="component" value="Unassembled WGS sequence"/>
</dbReference>
<evidence type="ECO:0000256" key="3">
    <source>
        <dbReference type="ARBA" id="ARBA00020182"/>
    </source>
</evidence>
<accession>A0A9N8ZB30</accession>
<protein>
    <recommendedName>
        <fullName evidence="3 6">Transcription elongation factor SPT4</fullName>
    </recommendedName>
</protein>
<keyword evidence="4 6" id="KW-0804">Transcription</keyword>
<gene>
    <name evidence="8" type="ORF">AGERDE_LOCUS3513</name>
</gene>
<dbReference type="GO" id="GO:0140673">
    <property type="term" value="P:transcription elongation-coupled chromatin remodeling"/>
    <property type="evidence" value="ECO:0007669"/>
    <property type="project" value="InterPro"/>
</dbReference>
<dbReference type="InterPro" id="IPR022800">
    <property type="entry name" value="Spt4/RpoE2_Znf"/>
</dbReference>
<evidence type="ECO:0000313" key="9">
    <source>
        <dbReference type="Proteomes" id="UP000789831"/>
    </source>
</evidence>
<dbReference type="InterPro" id="IPR009287">
    <property type="entry name" value="Spt4"/>
</dbReference>
<dbReference type="Gene3D" id="3.30.40.210">
    <property type="match status" value="1"/>
</dbReference>
<dbReference type="PIRSF" id="PIRSF025023">
    <property type="entry name" value="Spt4"/>
    <property type="match status" value="1"/>
</dbReference>
<evidence type="ECO:0000313" key="8">
    <source>
        <dbReference type="EMBL" id="CAG8486517.1"/>
    </source>
</evidence>
<evidence type="ECO:0000256" key="4">
    <source>
        <dbReference type="ARBA" id="ARBA00023163"/>
    </source>
</evidence>
<dbReference type="OrthoDB" id="248751at2759"/>
<evidence type="ECO:0000259" key="7">
    <source>
        <dbReference type="SMART" id="SM01389"/>
    </source>
</evidence>
<dbReference type="GO" id="GO:0008270">
    <property type="term" value="F:zinc ion binding"/>
    <property type="evidence" value="ECO:0007669"/>
    <property type="project" value="InterPro"/>
</dbReference>
<dbReference type="GO" id="GO:0000993">
    <property type="term" value="F:RNA polymerase II complex binding"/>
    <property type="evidence" value="ECO:0007669"/>
    <property type="project" value="TreeGrafter"/>
</dbReference>
<dbReference type="CDD" id="cd07973">
    <property type="entry name" value="Spt4"/>
    <property type="match status" value="1"/>
</dbReference>
<dbReference type="PANTHER" id="PTHR12882">
    <property type="entry name" value="SUPPRESSOR OF TY 4"/>
    <property type="match status" value="1"/>
</dbReference>